<feature type="chain" id="PRO_5040511709" evidence="1">
    <location>
        <begin position="21"/>
        <end position="478"/>
    </location>
</feature>
<reference evidence="2" key="1">
    <citation type="submission" date="2021-12" db="EMBL/GenBank/DDBJ databases">
        <authorList>
            <person name="King R."/>
        </authorList>
    </citation>
    <scope>NUCLEOTIDE SEQUENCE</scope>
</reference>
<organism evidence="2 3">
    <name type="scientific">Diatraea saccharalis</name>
    <name type="common">sugarcane borer</name>
    <dbReference type="NCBI Taxonomy" id="40085"/>
    <lineage>
        <taxon>Eukaryota</taxon>
        <taxon>Metazoa</taxon>
        <taxon>Ecdysozoa</taxon>
        <taxon>Arthropoda</taxon>
        <taxon>Hexapoda</taxon>
        <taxon>Insecta</taxon>
        <taxon>Pterygota</taxon>
        <taxon>Neoptera</taxon>
        <taxon>Endopterygota</taxon>
        <taxon>Lepidoptera</taxon>
        <taxon>Glossata</taxon>
        <taxon>Ditrysia</taxon>
        <taxon>Pyraloidea</taxon>
        <taxon>Crambidae</taxon>
        <taxon>Crambinae</taxon>
        <taxon>Diatraea</taxon>
    </lineage>
</organism>
<sequence length="478" mass="54380">MSPKLSHIAIFLTFISLASQLKLVSKKDTISYHPGFSFNKLLQHLSERAPDIHEVKNSNTPTTLLNVHNLNVFLDDLSFSRQKTSQRSGDQDALCKFGRCGCSGKRCRSDDNNVGSDQVQEILNELEKELSKVGSLRCSEDKCKDEEENEEEDDSCGCDSRSGNDRCGCGPRSGDARCGCGPRRGDRNDNNNNDHNDVDDKSLRCQSDRCGRGRTRSDKDLKSKLEKYGKKYKINDELDAIVLDLSNFNGFLGKLNDNRGKDAFIKRDLDLDYYFNVGDGNRKENSNYLETLRVDDDGQKDDSNQLRRIKDSLFFQSKVKDVNGLYDVNQQGLNNALNFVKNNRGDKDLSSFTNEQKYQLQKLKLQYLKFGATSDENDLKDQIKRVTLGEDIKSDNGKIQAYMPKWLHRAVTSFNYDDDRLRTKKQMFPLTFNQKLKLSKKSNKPKKPRVARKLGDLYGAPFELHIEGLGQLSPSQVN</sequence>
<keyword evidence="1" id="KW-0732">Signal</keyword>
<protein>
    <submittedName>
        <fullName evidence="2">Uncharacterized protein</fullName>
    </submittedName>
</protein>
<gene>
    <name evidence="2" type="ORF">DIATSA_LOCUS10583</name>
</gene>
<evidence type="ECO:0000313" key="3">
    <source>
        <dbReference type="Proteomes" id="UP001153714"/>
    </source>
</evidence>
<dbReference type="AlphaFoldDB" id="A0A9N9WHL6"/>
<dbReference type="OrthoDB" id="7493076at2759"/>
<name>A0A9N9WHL6_9NEOP</name>
<evidence type="ECO:0000256" key="1">
    <source>
        <dbReference type="SAM" id="SignalP"/>
    </source>
</evidence>
<proteinExistence type="predicted"/>
<reference evidence="2" key="2">
    <citation type="submission" date="2022-10" db="EMBL/GenBank/DDBJ databases">
        <authorList>
            <consortium name="ENA_rothamsted_submissions"/>
            <consortium name="culmorum"/>
            <person name="King R."/>
        </authorList>
    </citation>
    <scope>NUCLEOTIDE SEQUENCE</scope>
</reference>
<accession>A0A9N9WHL6</accession>
<dbReference type="Proteomes" id="UP001153714">
    <property type="component" value="Chromosome 5"/>
</dbReference>
<feature type="signal peptide" evidence="1">
    <location>
        <begin position="1"/>
        <end position="20"/>
    </location>
</feature>
<evidence type="ECO:0000313" key="2">
    <source>
        <dbReference type="EMBL" id="CAG9793118.1"/>
    </source>
</evidence>
<dbReference type="EMBL" id="OU893336">
    <property type="protein sequence ID" value="CAG9793118.1"/>
    <property type="molecule type" value="Genomic_DNA"/>
</dbReference>
<keyword evidence="3" id="KW-1185">Reference proteome</keyword>